<reference evidence="2 3" key="1">
    <citation type="submission" date="2010-09" db="EMBL/GenBank/DDBJ databases">
        <authorList>
            <person name="Durkin A.S."/>
            <person name="Madupu R."/>
            <person name="Torralba M."/>
            <person name="Gillis M."/>
            <person name="Methe B."/>
            <person name="Sutton G."/>
            <person name="Nelson K.E."/>
        </authorList>
    </citation>
    <scope>NUCLEOTIDE SEQUENCE [LARGE SCALE GENOMIC DNA]</scope>
    <source>
        <strain evidence="2 3">LactinV 01V1-a</strain>
    </source>
</reference>
<accession>E1NTW1</accession>
<evidence type="ECO:0000313" key="3">
    <source>
        <dbReference type="Proteomes" id="UP000003648"/>
    </source>
</evidence>
<keyword evidence="1" id="KW-1133">Transmembrane helix</keyword>
<feature type="transmembrane region" description="Helical" evidence="1">
    <location>
        <begin position="13"/>
        <end position="35"/>
    </location>
</feature>
<keyword evidence="1" id="KW-0812">Transmembrane</keyword>
<evidence type="ECO:0000313" key="2">
    <source>
        <dbReference type="EMBL" id="EFO70399.1"/>
    </source>
</evidence>
<sequence length="43" mass="4765">MSSFVLYPLLNKYMPNMIMISGIVSLIGAASVLIIKETYGEKK</sequence>
<dbReference type="AlphaFoldDB" id="E1NTW1"/>
<name>E1NTW1_9LACO</name>
<dbReference type="Proteomes" id="UP000003648">
    <property type="component" value="Unassembled WGS sequence"/>
</dbReference>
<comment type="caution">
    <text evidence="2">The sequence shown here is derived from an EMBL/GenBank/DDBJ whole genome shotgun (WGS) entry which is preliminary data.</text>
</comment>
<keyword evidence="1" id="KW-0472">Membrane</keyword>
<gene>
    <name evidence="2" type="ORF">HMPREF9211_1030</name>
</gene>
<proteinExistence type="predicted"/>
<dbReference type="EMBL" id="AEHQ01000069">
    <property type="protein sequence ID" value="EFO70399.1"/>
    <property type="molecule type" value="Genomic_DNA"/>
</dbReference>
<organism evidence="2 3">
    <name type="scientific">Lactobacillus iners LactinV 01V1-a</name>
    <dbReference type="NCBI Taxonomy" id="879297"/>
    <lineage>
        <taxon>Bacteria</taxon>
        <taxon>Bacillati</taxon>
        <taxon>Bacillota</taxon>
        <taxon>Bacilli</taxon>
        <taxon>Lactobacillales</taxon>
        <taxon>Lactobacillaceae</taxon>
        <taxon>Lactobacillus</taxon>
    </lineage>
</organism>
<protein>
    <submittedName>
        <fullName evidence="2">Uncharacterized protein</fullName>
    </submittedName>
</protein>
<evidence type="ECO:0000256" key="1">
    <source>
        <dbReference type="SAM" id="Phobius"/>
    </source>
</evidence>